<feature type="domain" description="RNA polymerase sigma factor 70 region 4 type 2" evidence="6">
    <location>
        <begin position="120"/>
        <end position="170"/>
    </location>
</feature>
<dbReference type="CDD" id="cd06171">
    <property type="entry name" value="Sigma70_r4"/>
    <property type="match status" value="1"/>
</dbReference>
<reference evidence="8" key="1">
    <citation type="journal article" date="2019" name="Int. J. Syst. Evol. Microbiol.">
        <title>The Global Catalogue of Microorganisms (GCM) 10K type strain sequencing project: providing services to taxonomists for standard genome sequencing and annotation.</title>
        <authorList>
            <consortium name="The Broad Institute Genomics Platform"/>
            <consortium name="The Broad Institute Genome Sequencing Center for Infectious Disease"/>
            <person name="Wu L."/>
            <person name="Ma J."/>
        </authorList>
    </citation>
    <scope>NUCLEOTIDE SEQUENCE [LARGE SCALE GENOMIC DNA]</scope>
    <source>
        <strain evidence="8">CECT 7956</strain>
    </source>
</reference>
<dbReference type="Pfam" id="PF08281">
    <property type="entry name" value="Sigma70_r4_2"/>
    <property type="match status" value="1"/>
</dbReference>
<feature type="domain" description="RNA polymerase sigma-70 region 2" evidence="5">
    <location>
        <begin position="30"/>
        <end position="95"/>
    </location>
</feature>
<dbReference type="Proteomes" id="UP001595616">
    <property type="component" value="Unassembled WGS sequence"/>
</dbReference>
<proteinExistence type="inferred from homology"/>
<dbReference type="InterPro" id="IPR014284">
    <property type="entry name" value="RNA_pol_sigma-70_dom"/>
</dbReference>
<evidence type="ECO:0000256" key="1">
    <source>
        <dbReference type="ARBA" id="ARBA00010641"/>
    </source>
</evidence>
<dbReference type="InterPro" id="IPR013325">
    <property type="entry name" value="RNA_pol_sigma_r2"/>
</dbReference>
<dbReference type="InterPro" id="IPR039425">
    <property type="entry name" value="RNA_pol_sigma-70-like"/>
</dbReference>
<evidence type="ECO:0000313" key="7">
    <source>
        <dbReference type="EMBL" id="MFC3811536.1"/>
    </source>
</evidence>
<dbReference type="InterPro" id="IPR013324">
    <property type="entry name" value="RNA_pol_sigma_r3/r4-like"/>
</dbReference>
<dbReference type="RefSeq" id="WP_379838374.1">
    <property type="nucleotide sequence ID" value="NZ_JBHRYQ010000001.1"/>
</dbReference>
<dbReference type="SUPFAM" id="SSF88659">
    <property type="entry name" value="Sigma3 and sigma4 domains of RNA polymerase sigma factors"/>
    <property type="match status" value="1"/>
</dbReference>
<evidence type="ECO:0000259" key="6">
    <source>
        <dbReference type="Pfam" id="PF08281"/>
    </source>
</evidence>
<comment type="caution">
    <text evidence="7">The sequence shown here is derived from an EMBL/GenBank/DDBJ whole genome shotgun (WGS) entry which is preliminary data.</text>
</comment>
<dbReference type="InterPro" id="IPR036388">
    <property type="entry name" value="WH-like_DNA-bd_sf"/>
</dbReference>
<keyword evidence="2" id="KW-0805">Transcription regulation</keyword>
<dbReference type="PANTHER" id="PTHR43133:SF46">
    <property type="entry name" value="RNA POLYMERASE SIGMA-70 FACTOR ECF SUBFAMILY"/>
    <property type="match status" value="1"/>
</dbReference>
<evidence type="ECO:0000259" key="5">
    <source>
        <dbReference type="Pfam" id="PF04542"/>
    </source>
</evidence>
<keyword evidence="8" id="KW-1185">Reference proteome</keyword>
<dbReference type="Gene3D" id="1.10.10.10">
    <property type="entry name" value="Winged helix-like DNA-binding domain superfamily/Winged helix DNA-binding domain"/>
    <property type="match status" value="1"/>
</dbReference>
<comment type="similarity">
    <text evidence="1">Belongs to the sigma-70 factor family. ECF subfamily.</text>
</comment>
<dbReference type="PANTHER" id="PTHR43133">
    <property type="entry name" value="RNA POLYMERASE ECF-TYPE SIGMA FACTO"/>
    <property type="match status" value="1"/>
</dbReference>
<dbReference type="Gene3D" id="1.10.1740.10">
    <property type="match status" value="1"/>
</dbReference>
<keyword evidence="3" id="KW-0731">Sigma factor</keyword>
<dbReference type="EMBL" id="JBHRYQ010000001">
    <property type="protein sequence ID" value="MFC3811536.1"/>
    <property type="molecule type" value="Genomic_DNA"/>
</dbReference>
<evidence type="ECO:0000313" key="8">
    <source>
        <dbReference type="Proteomes" id="UP001595616"/>
    </source>
</evidence>
<name>A0ABV7YZV4_9BACT</name>
<dbReference type="InterPro" id="IPR013249">
    <property type="entry name" value="RNA_pol_sigma70_r4_t2"/>
</dbReference>
<evidence type="ECO:0000256" key="4">
    <source>
        <dbReference type="ARBA" id="ARBA00023163"/>
    </source>
</evidence>
<organism evidence="7 8">
    <name type="scientific">Lacihabitans lacunae</name>
    <dbReference type="NCBI Taxonomy" id="1028214"/>
    <lineage>
        <taxon>Bacteria</taxon>
        <taxon>Pseudomonadati</taxon>
        <taxon>Bacteroidota</taxon>
        <taxon>Cytophagia</taxon>
        <taxon>Cytophagales</taxon>
        <taxon>Leadbetterellaceae</taxon>
        <taxon>Lacihabitans</taxon>
    </lineage>
</organism>
<dbReference type="SUPFAM" id="SSF88946">
    <property type="entry name" value="Sigma2 domain of RNA polymerase sigma factors"/>
    <property type="match status" value="1"/>
</dbReference>
<evidence type="ECO:0000256" key="3">
    <source>
        <dbReference type="ARBA" id="ARBA00023082"/>
    </source>
</evidence>
<evidence type="ECO:0000256" key="2">
    <source>
        <dbReference type="ARBA" id="ARBA00023015"/>
    </source>
</evidence>
<protein>
    <submittedName>
        <fullName evidence="7">RNA polymerase sigma factor</fullName>
    </submittedName>
</protein>
<dbReference type="InterPro" id="IPR007627">
    <property type="entry name" value="RNA_pol_sigma70_r2"/>
</dbReference>
<sequence length="193" mass="22405">MTKILPIFKTEYELARALANKDRKAYQTFYDGYSGKLLAICLRYISDKMTAEDVMVESIMKIFEKIGQFNFTGSFEGWVKRIVVNEALMFLRSKKMIEVDIDEMVQLPTDVSPLEDFEAEELMKIINELPVGYKTVFNLYAIEGYSHAEIGNMLNISEGTSKSQLSRARAILQEKLKKNEQRDIENKYNEKRK</sequence>
<keyword evidence="4" id="KW-0804">Transcription</keyword>
<gene>
    <name evidence="7" type="ORF">ACFOOI_12815</name>
</gene>
<accession>A0ABV7YZV4</accession>
<dbReference type="NCBIfam" id="TIGR02937">
    <property type="entry name" value="sigma70-ECF"/>
    <property type="match status" value="1"/>
</dbReference>
<dbReference type="Pfam" id="PF04542">
    <property type="entry name" value="Sigma70_r2"/>
    <property type="match status" value="1"/>
</dbReference>